<dbReference type="Gene3D" id="3.10.300.10">
    <property type="entry name" value="Methylpurine-DNA glycosylase (MPG)"/>
    <property type="match status" value="1"/>
</dbReference>
<sequence length="233" mass="25651">MGKKGNGNMPERLGREFFARDGITVAKELLGKTLVHETEAGTVRGIITEVESYMGESDKGSHTYGGKRTERTEPMYHKGGTSYVYLIYGMYSCMNIAAMTEGIPQAVLLRSVVPADGESRQCMVNLRLAELNKRQMKKEKPLYTPDSCPVSLKKHLADGPGKLCIAMGITRADNDVDMTESDAFYVTEGIAVSRKQIQAGKRIGIDYAEEAADYLWRFFISAGNDLSEGEASI</sequence>
<protein>
    <recommendedName>
        <fullName evidence="5">Putative 3-methyladenine DNA glycosylase</fullName>
        <ecNumber evidence="5">3.2.2.-</ecNumber>
    </recommendedName>
</protein>
<dbReference type="GO" id="GO:0003677">
    <property type="term" value="F:DNA binding"/>
    <property type="evidence" value="ECO:0007669"/>
    <property type="project" value="InterPro"/>
</dbReference>
<dbReference type="AlphaFoldDB" id="A0A2K4ZHH4"/>
<keyword evidence="4 5" id="KW-0234">DNA repair</keyword>
<dbReference type="GO" id="GO:0006284">
    <property type="term" value="P:base-excision repair"/>
    <property type="evidence" value="ECO:0007669"/>
    <property type="project" value="InterPro"/>
</dbReference>
<dbReference type="RefSeq" id="WP_242982421.1">
    <property type="nucleotide sequence ID" value="NZ_JANJZD010000011.1"/>
</dbReference>
<dbReference type="FunFam" id="3.10.300.10:FF:000001">
    <property type="entry name" value="Putative 3-methyladenine DNA glycosylase"/>
    <property type="match status" value="1"/>
</dbReference>
<reference evidence="6 7" key="1">
    <citation type="submission" date="2018-01" db="EMBL/GenBank/DDBJ databases">
        <authorList>
            <person name="Gaut B.S."/>
            <person name="Morton B.R."/>
            <person name="Clegg M.T."/>
            <person name="Duvall M.R."/>
        </authorList>
    </citation>
    <scope>NUCLEOTIDE SEQUENCE [LARGE SCALE GENOMIC DNA]</scope>
    <source>
        <strain evidence="6">GP69</strain>
    </source>
</reference>
<dbReference type="Proteomes" id="UP000236311">
    <property type="component" value="Unassembled WGS sequence"/>
</dbReference>
<evidence type="ECO:0000256" key="5">
    <source>
        <dbReference type="HAMAP-Rule" id="MF_00527"/>
    </source>
</evidence>
<dbReference type="CDD" id="cd00540">
    <property type="entry name" value="AAG"/>
    <property type="match status" value="1"/>
</dbReference>
<dbReference type="NCBIfam" id="TIGR00567">
    <property type="entry name" value="3mg"/>
    <property type="match status" value="1"/>
</dbReference>
<keyword evidence="3 5" id="KW-0378">Hydrolase</keyword>
<dbReference type="PANTHER" id="PTHR10429:SF0">
    <property type="entry name" value="DNA-3-METHYLADENINE GLYCOSYLASE"/>
    <property type="match status" value="1"/>
</dbReference>
<keyword evidence="2 5" id="KW-0227">DNA damage</keyword>
<dbReference type="EC" id="3.2.2.-" evidence="5"/>
<keyword evidence="7" id="KW-1185">Reference proteome</keyword>
<dbReference type="PANTHER" id="PTHR10429">
    <property type="entry name" value="DNA-3-METHYLADENINE GLYCOSYLASE"/>
    <property type="match status" value="1"/>
</dbReference>
<evidence type="ECO:0000256" key="2">
    <source>
        <dbReference type="ARBA" id="ARBA00022763"/>
    </source>
</evidence>
<dbReference type="EMBL" id="OFSM01000012">
    <property type="protein sequence ID" value="SOY29892.1"/>
    <property type="molecule type" value="Genomic_DNA"/>
</dbReference>
<evidence type="ECO:0000313" key="7">
    <source>
        <dbReference type="Proteomes" id="UP000236311"/>
    </source>
</evidence>
<evidence type="ECO:0000256" key="1">
    <source>
        <dbReference type="ARBA" id="ARBA00009232"/>
    </source>
</evidence>
<comment type="similarity">
    <text evidence="1 5">Belongs to the DNA glycosylase MPG family.</text>
</comment>
<dbReference type="HAMAP" id="MF_00527">
    <property type="entry name" value="3MGH"/>
    <property type="match status" value="1"/>
</dbReference>
<dbReference type="InterPro" id="IPR003180">
    <property type="entry name" value="MPG"/>
</dbReference>
<evidence type="ECO:0000256" key="4">
    <source>
        <dbReference type="ARBA" id="ARBA00023204"/>
    </source>
</evidence>
<organism evidence="6 7">
    <name type="scientific">Acetatifactor muris</name>
    <dbReference type="NCBI Taxonomy" id="879566"/>
    <lineage>
        <taxon>Bacteria</taxon>
        <taxon>Bacillati</taxon>
        <taxon>Bacillota</taxon>
        <taxon>Clostridia</taxon>
        <taxon>Lachnospirales</taxon>
        <taxon>Lachnospiraceae</taxon>
        <taxon>Acetatifactor</taxon>
    </lineage>
</organism>
<dbReference type="SUPFAM" id="SSF50486">
    <property type="entry name" value="FMT C-terminal domain-like"/>
    <property type="match status" value="1"/>
</dbReference>
<dbReference type="Pfam" id="PF02245">
    <property type="entry name" value="Pur_DNA_glyco"/>
    <property type="match status" value="1"/>
</dbReference>
<gene>
    <name evidence="6" type="ORF">AMURIS_02613</name>
</gene>
<evidence type="ECO:0000256" key="3">
    <source>
        <dbReference type="ARBA" id="ARBA00022801"/>
    </source>
</evidence>
<name>A0A2K4ZHH4_9FIRM</name>
<evidence type="ECO:0000313" key="6">
    <source>
        <dbReference type="EMBL" id="SOY29892.1"/>
    </source>
</evidence>
<proteinExistence type="inferred from homology"/>
<dbReference type="InterPro" id="IPR011034">
    <property type="entry name" value="Formyl_transferase-like_C_sf"/>
</dbReference>
<dbReference type="GO" id="GO:0003905">
    <property type="term" value="F:alkylbase DNA N-glycosylase activity"/>
    <property type="evidence" value="ECO:0007669"/>
    <property type="project" value="InterPro"/>
</dbReference>
<accession>A0A2K4ZHH4</accession>
<dbReference type="InterPro" id="IPR036995">
    <property type="entry name" value="MPG_sf"/>
</dbReference>